<proteinExistence type="predicted"/>
<reference evidence="1 2" key="1">
    <citation type="submission" date="2016-04" db="EMBL/GenBank/DDBJ databases">
        <authorList>
            <person name="Regsiter A."/>
            <person name="William W."/>
        </authorList>
    </citation>
    <scope>NUCLEOTIDE SEQUENCE [LARGE SCALE GENOMIC DNA]</scope>
    <source>
        <strain evidence="1 2">92</strain>
    </source>
</reference>
<dbReference type="AlphaFoldDB" id="A0AAX2BNU9"/>
<protein>
    <recommendedName>
        <fullName evidence="3">Prophage protein</fullName>
    </recommendedName>
</protein>
<organism evidence="1 2">
    <name type="scientific">Citrobacter amalonaticus</name>
    <dbReference type="NCBI Taxonomy" id="35703"/>
    <lineage>
        <taxon>Bacteria</taxon>
        <taxon>Pseudomonadati</taxon>
        <taxon>Pseudomonadota</taxon>
        <taxon>Gammaproteobacteria</taxon>
        <taxon>Enterobacterales</taxon>
        <taxon>Enterobacteriaceae</taxon>
        <taxon>Citrobacter</taxon>
    </lineage>
</organism>
<dbReference type="EMBL" id="LT556085">
    <property type="protein sequence ID" value="SBA20722.1"/>
    <property type="molecule type" value="Genomic_DNA"/>
</dbReference>
<evidence type="ECO:0008006" key="3">
    <source>
        <dbReference type="Google" id="ProtNLM"/>
    </source>
</evidence>
<dbReference type="Proteomes" id="UP000245995">
    <property type="component" value="Chromosome CITRO92"/>
</dbReference>
<accession>A0AAX2BNU9</accession>
<gene>
    <name evidence="1" type="ORF">CITRO92_4200</name>
</gene>
<evidence type="ECO:0000313" key="1">
    <source>
        <dbReference type="EMBL" id="SBA20722.1"/>
    </source>
</evidence>
<sequence>MNTKVTRLHKAQLLRRLNMVNENELRARRNMIILMANGMPEALVMDADKLDDRMNDLFIEKIGCRDFTSEDEEASYVKGAEQMMFAEAVKVFEQSKGD</sequence>
<name>A0AAX2BNU9_CITAM</name>
<evidence type="ECO:0000313" key="2">
    <source>
        <dbReference type="Proteomes" id="UP000245995"/>
    </source>
</evidence>